<accession>A0A7H8R8G8</accession>
<dbReference type="RefSeq" id="XP_035348873.1">
    <property type="nucleotide sequence ID" value="XM_035492980.1"/>
</dbReference>
<sequence length="374" mass="42514">MAALLGRIASFFARGKDTHDHIQRSSLEQLPTELILLIRSHLSPMDTACLTLCSHVLLLKIGTDSLLFANNSEQDGKNREDILTRISLDTPSYYFCHVCYKLHLWKAVCMPQAGYPRALLCLLRDDHGCLASIMNTNVTEVTTYFFQFVHLQLAMRRYQYGPSYGISTELLSHVEVMHAEPDGVTTLLSVEAQVCPGQENGKGSLLLRVQQWAKIPASCPDIVSLADLVYMEICDHIHLKNACKEFAHSSKAEKINTMSPMYQCHRCLVDFQFQIQDIETRGDGRARVLIVTKWLDLGDGLDPKDPQWVAQVHQYPKVQLPHRDIGSVCSRFESNFGSSQQELTHQNRRLMSKEGFRDVLRRHGTGRWFGRPRS</sequence>
<proteinExistence type="predicted"/>
<organism evidence="1 2">
    <name type="scientific">Talaromyces rugulosus</name>
    <name type="common">Penicillium rugulosum</name>
    <dbReference type="NCBI Taxonomy" id="121627"/>
    <lineage>
        <taxon>Eukaryota</taxon>
        <taxon>Fungi</taxon>
        <taxon>Dikarya</taxon>
        <taxon>Ascomycota</taxon>
        <taxon>Pezizomycotina</taxon>
        <taxon>Eurotiomycetes</taxon>
        <taxon>Eurotiomycetidae</taxon>
        <taxon>Eurotiales</taxon>
        <taxon>Trichocomaceae</taxon>
        <taxon>Talaromyces</taxon>
        <taxon>Talaromyces sect. Islandici</taxon>
    </lineage>
</organism>
<keyword evidence="2" id="KW-1185">Reference proteome</keyword>
<dbReference type="OrthoDB" id="3766406at2759"/>
<reference evidence="2" key="1">
    <citation type="submission" date="2020-06" db="EMBL/GenBank/DDBJ databases">
        <title>A chromosome-scale genome assembly of Talaromyces rugulosus W13939.</title>
        <authorList>
            <person name="Wang B."/>
            <person name="Guo L."/>
            <person name="Ye K."/>
            <person name="Wang L."/>
        </authorList>
    </citation>
    <scope>NUCLEOTIDE SEQUENCE [LARGE SCALE GENOMIC DNA]</scope>
    <source>
        <strain evidence="2">W13939</strain>
    </source>
</reference>
<evidence type="ECO:0000313" key="2">
    <source>
        <dbReference type="Proteomes" id="UP000509510"/>
    </source>
</evidence>
<gene>
    <name evidence="1" type="ORF">TRUGW13939_09860</name>
</gene>
<dbReference type="EMBL" id="CP055902">
    <property type="protein sequence ID" value="QKX62699.1"/>
    <property type="molecule type" value="Genomic_DNA"/>
</dbReference>
<dbReference type="KEGG" id="trg:TRUGW13939_09860"/>
<dbReference type="Proteomes" id="UP000509510">
    <property type="component" value="Chromosome V"/>
</dbReference>
<evidence type="ECO:0000313" key="1">
    <source>
        <dbReference type="EMBL" id="QKX62699.1"/>
    </source>
</evidence>
<dbReference type="AlphaFoldDB" id="A0A7H8R8G8"/>
<name>A0A7H8R8G8_TALRU</name>
<protein>
    <recommendedName>
        <fullName evidence="3">F-box domain-containing protein</fullName>
    </recommendedName>
</protein>
<dbReference type="GeneID" id="55997343"/>
<evidence type="ECO:0008006" key="3">
    <source>
        <dbReference type="Google" id="ProtNLM"/>
    </source>
</evidence>